<dbReference type="SUPFAM" id="SSF56821">
    <property type="entry name" value="Prismane protein-like"/>
    <property type="match status" value="1"/>
</dbReference>
<feature type="binding site" evidence="12">
    <location>
        <position position="53"/>
    </location>
    <ligand>
        <name>[4Fe-4S] cluster</name>
        <dbReference type="ChEBI" id="CHEBI:49883"/>
        <label>2</label>
    </ligand>
</feature>
<dbReference type="GO" id="GO:0050418">
    <property type="term" value="F:hydroxylamine reductase activity"/>
    <property type="evidence" value="ECO:0007669"/>
    <property type="project" value="TreeGrafter"/>
</dbReference>
<dbReference type="InterPro" id="IPR010047">
    <property type="entry name" value="CODH"/>
</dbReference>
<gene>
    <name evidence="13" type="ORF">HNR60_004724</name>
</gene>
<organism evidence="13 14">
    <name type="scientific">Rhodopseudomonas rhenobacensis</name>
    <dbReference type="NCBI Taxonomy" id="87461"/>
    <lineage>
        <taxon>Bacteria</taxon>
        <taxon>Pseudomonadati</taxon>
        <taxon>Pseudomonadota</taxon>
        <taxon>Alphaproteobacteria</taxon>
        <taxon>Hyphomicrobiales</taxon>
        <taxon>Nitrobacteraceae</taxon>
        <taxon>Rhodopseudomonas</taxon>
    </lineage>
</organism>
<keyword evidence="5 12" id="KW-0533">Nickel</keyword>
<evidence type="ECO:0000256" key="8">
    <source>
        <dbReference type="ARBA" id="ARBA00023004"/>
    </source>
</evidence>
<dbReference type="PANTHER" id="PTHR30109:SF4">
    <property type="entry name" value="CARBON MONOXIDE DEHYDROGENASE"/>
    <property type="match status" value="1"/>
</dbReference>
<evidence type="ECO:0000256" key="7">
    <source>
        <dbReference type="ARBA" id="ARBA00023002"/>
    </source>
</evidence>
<proteinExistence type="inferred from homology"/>
<feature type="binding site" evidence="12">
    <location>
        <position position="481"/>
    </location>
    <ligand>
        <name>[Ni-4Fe-4S] cluster</name>
        <dbReference type="ChEBI" id="CHEBI:47739"/>
    </ligand>
</feature>
<feature type="binding site" evidence="12">
    <location>
        <position position="531"/>
    </location>
    <ligand>
        <name>[Ni-4Fe-4S] cluster</name>
        <dbReference type="ChEBI" id="CHEBI:47739"/>
    </ligand>
</feature>
<evidence type="ECO:0000256" key="3">
    <source>
        <dbReference type="ARBA" id="ARBA00011738"/>
    </source>
</evidence>
<dbReference type="GO" id="GO:0051539">
    <property type="term" value="F:4 iron, 4 sulfur cluster binding"/>
    <property type="evidence" value="ECO:0007669"/>
    <property type="project" value="UniProtKB-UniRule"/>
</dbReference>
<dbReference type="Proteomes" id="UP000542353">
    <property type="component" value="Unassembled WGS sequence"/>
</dbReference>
<feature type="binding site" evidence="12">
    <location>
        <position position="58"/>
    </location>
    <ligand>
        <name>[4Fe-4S] cluster</name>
        <dbReference type="ChEBI" id="CHEBI:49883"/>
        <label>2</label>
    </ligand>
</feature>
<feature type="binding site" evidence="12">
    <location>
        <position position="451"/>
    </location>
    <ligand>
        <name>[Ni-4Fe-4S] cluster</name>
        <dbReference type="ChEBI" id="CHEBI:47739"/>
    </ligand>
</feature>
<dbReference type="FunFam" id="3.40.50.2030:FF:000005">
    <property type="entry name" value="Carbon monoxide dehydrogenase"/>
    <property type="match status" value="1"/>
</dbReference>
<dbReference type="InterPro" id="IPR004137">
    <property type="entry name" value="HCP/CODH"/>
</dbReference>
<accession>A0A7W8E0Y1</accession>
<keyword evidence="4 11" id="KW-0004">4Fe-4S</keyword>
<dbReference type="Gene3D" id="1.20.1270.30">
    <property type="match status" value="1"/>
</dbReference>
<evidence type="ECO:0000313" key="13">
    <source>
        <dbReference type="EMBL" id="MBB5049939.1"/>
    </source>
</evidence>
<dbReference type="RefSeq" id="WP_011474899.1">
    <property type="nucleotide sequence ID" value="NZ_JACHIH010000053.1"/>
</dbReference>
<comment type="cofactor">
    <cofactor evidence="1">
        <name>[4Fe-4S] cluster</name>
        <dbReference type="ChEBI" id="CHEBI:49883"/>
    </cofactor>
</comment>
<dbReference type="GO" id="GO:0004601">
    <property type="term" value="F:peroxidase activity"/>
    <property type="evidence" value="ECO:0007669"/>
    <property type="project" value="TreeGrafter"/>
</dbReference>
<feature type="binding site" evidence="12">
    <location>
        <position position="41"/>
    </location>
    <ligand>
        <name>[4Fe-4S] cluster</name>
        <dbReference type="ChEBI" id="CHEBI:49883"/>
        <label>1</label>
        <note>ligand shared between dimeric partners</note>
    </ligand>
</feature>
<dbReference type="GO" id="GO:0016151">
    <property type="term" value="F:nickel cation binding"/>
    <property type="evidence" value="ECO:0007669"/>
    <property type="project" value="InterPro"/>
</dbReference>
<dbReference type="GO" id="GO:0006091">
    <property type="term" value="P:generation of precursor metabolites and energy"/>
    <property type="evidence" value="ECO:0007669"/>
    <property type="project" value="InterPro"/>
</dbReference>
<comment type="similarity">
    <text evidence="2">Belongs to the Ni-containing carbon monoxide dehydrogenase family.</text>
</comment>
<feature type="binding site" evidence="12">
    <location>
        <position position="50"/>
    </location>
    <ligand>
        <name>[4Fe-4S] cluster</name>
        <dbReference type="ChEBI" id="CHEBI:49883"/>
        <label>2</label>
    </ligand>
</feature>
<evidence type="ECO:0000256" key="10">
    <source>
        <dbReference type="ARBA" id="ARBA00048733"/>
    </source>
</evidence>
<dbReference type="NCBIfam" id="TIGR01702">
    <property type="entry name" value="CO_DH_cata"/>
    <property type="match status" value="1"/>
</dbReference>
<dbReference type="GO" id="GO:0042542">
    <property type="term" value="P:response to hydrogen peroxide"/>
    <property type="evidence" value="ECO:0007669"/>
    <property type="project" value="TreeGrafter"/>
</dbReference>
<keyword evidence="8 11" id="KW-0408">Iron</keyword>
<reference evidence="13 14" key="1">
    <citation type="submission" date="2020-08" db="EMBL/GenBank/DDBJ databases">
        <title>Genomic Encyclopedia of Type Strains, Phase IV (KMG-IV): sequencing the most valuable type-strain genomes for metagenomic binning, comparative biology and taxonomic classification.</title>
        <authorList>
            <person name="Goeker M."/>
        </authorList>
    </citation>
    <scope>NUCLEOTIDE SEQUENCE [LARGE SCALE GENOMIC DNA]</scope>
    <source>
        <strain evidence="13 14">DSM 12706</strain>
    </source>
</reference>
<dbReference type="EMBL" id="JACHIH010000053">
    <property type="protein sequence ID" value="MBB5049939.1"/>
    <property type="molecule type" value="Genomic_DNA"/>
</dbReference>
<evidence type="ECO:0000256" key="2">
    <source>
        <dbReference type="ARBA" id="ARBA00010689"/>
    </source>
</evidence>
<evidence type="ECO:0000256" key="11">
    <source>
        <dbReference type="PIRNR" id="PIRNR005023"/>
    </source>
</evidence>
<dbReference type="InterPro" id="IPR016099">
    <property type="entry name" value="Prismane-like_a/b-sand"/>
</dbReference>
<evidence type="ECO:0000256" key="1">
    <source>
        <dbReference type="ARBA" id="ARBA00001966"/>
    </source>
</evidence>
<feature type="binding site" evidence="12">
    <location>
        <position position="338"/>
    </location>
    <ligand>
        <name>[Ni-4Fe-4S] cluster</name>
        <dbReference type="ChEBI" id="CHEBI:47739"/>
    </ligand>
</feature>
<evidence type="ECO:0000256" key="9">
    <source>
        <dbReference type="ARBA" id="ARBA00023014"/>
    </source>
</evidence>
<dbReference type="GO" id="GO:0043885">
    <property type="term" value="F:anaerobic carbon-monoxide dehydrogenase activity"/>
    <property type="evidence" value="ECO:0007669"/>
    <property type="project" value="UniProtKB-UniRule"/>
</dbReference>
<feature type="binding site" evidence="12">
    <location>
        <position position="300"/>
    </location>
    <ligand>
        <name>[Ni-4Fe-4S] cluster</name>
        <dbReference type="ChEBI" id="CHEBI:47739"/>
    </ligand>
</feature>
<evidence type="ECO:0000256" key="6">
    <source>
        <dbReference type="ARBA" id="ARBA00022723"/>
    </source>
</evidence>
<comment type="catalytic activity">
    <reaction evidence="10 11">
        <text>CO + 2 oxidized [2Fe-2S]-[ferredoxin] + H2O = 2 reduced [2Fe-2S]-[ferredoxin] + CO2 + 2 H(+)</text>
        <dbReference type="Rhea" id="RHEA:21040"/>
        <dbReference type="Rhea" id="RHEA-COMP:10000"/>
        <dbReference type="Rhea" id="RHEA-COMP:10001"/>
        <dbReference type="ChEBI" id="CHEBI:15377"/>
        <dbReference type="ChEBI" id="CHEBI:15378"/>
        <dbReference type="ChEBI" id="CHEBI:16526"/>
        <dbReference type="ChEBI" id="CHEBI:17245"/>
        <dbReference type="ChEBI" id="CHEBI:33737"/>
        <dbReference type="ChEBI" id="CHEBI:33738"/>
        <dbReference type="EC" id="1.2.7.4"/>
    </reaction>
</comment>
<dbReference type="Pfam" id="PF03063">
    <property type="entry name" value="Prismane"/>
    <property type="match status" value="1"/>
</dbReference>
<dbReference type="CDD" id="cd01915">
    <property type="entry name" value="CODH"/>
    <property type="match status" value="1"/>
</dbReference>
<feature type="binding site" evidence="12">
    <location>
        <position position="265"/>
    </location>
    <ligand>
        <name>[Ni-4Fe-4S] cluster</name>
        <dbReference type="ChEBI" id="CHEBI:47739"/>
    </ligand>
</feature>
<evidence type="ECO:0000256" key="12">
    <source>
        <dbReference type="PIRSR" id="PIRSR005023-1"/>
    </source>
</evidence>
<keyword evidence="7 11" id="KW-0560">Oxidoreductase</keyword>
<protein>
    <recommendedName>
        <fullName evidence="11">Carbon monoxide dehydrogenase</fullName>
        <ecNumber evidence="11">1.2.7.4</ecNumber>
    </recommendedName>
</protein>
<dbReference type="Gene3D" id="3.40.50.2030">
    <property type="match status" value="2"/>
</dbReference>
<evidence type="ECO:0000256" key="4">
    <source>
        <dbReference type="ARBA" id="ARBA00022485"/>
    </source>
</evidence>
<dbReference type="InterPro" id="IPR011254">
    <property type="entry name" value="Prismane-like_sf"/>
</dbReference>
<keyword evidence="6 11" id="KW-0479">Metal-binding</keyword>
<name>A0A7W8E0Y1_9BRAD</name>
<keyword evidence="9 11" id="KW-0411">Iron-sulfur</keyword>
<feature type="binding site" evidence="12">
    <location>
        <position position="72"/>
    </location>
    <ligand>
        <name>[4Fe-4S] cluster</name>
        <dbReference type="ChEBI" id="CHEBI:49883"/>
        <label>2</label>
    </ligand>
</feature>
<sequence>MACLDCNTCSSDPAAVQMLAVAEANNIGTAWSRHAQQQPQCGFGTTGLCCRICLKGPCRIDPFGQGPQFGICGADRDTIVARHLVRMMAAGAAAHSEHGRHIALAMLHLSQGHLHDYSIRDEEKLLVVAKRLGVATEGRDLMTIVRELADLTLHDFQNQNYDEPCHWLAASLPAPRLKKLGDLGLLPHNIDAAVAQSMSRTHLGCDADPTNLILGGLRVALADLDGEMLATELSDALFGTPKPIVTTSNLGVIKRDAVNVAVNGHNPLLSDIICDIAADLNDEAIAAGAKDGINIIGICCTGNEVMVRHGIPLATNYLSQELPILTGALDAMVLDVQCIMPSLPRVAECFHTKIITTDKQNKIAGATHMDFQEAKASENAKSIVRMAIEAFKHRDPRRIQIPNITQQAIVGFSTEAIVAALATINAADPLQPLVDNIVNGNIQGVVLFAGCNNTKTQQDSAYIAIARSLAKRNVLVLATGCAAGAYAKAGMMTQDATRQYAGEGLKSVLTAIGESAGLGGPLPLVLHMGSCVDNSRAVALATALANKLGVDISDLPLVASAPEAMTEKAVVIGSWAVALGIPTHLGTVPPIVGSDVVSQLVTTTARDLLGGYFIVETDPELAADKMFAAIQERRDGLGIQTLAVAPIAALAAAKRPVLPARLT</sequence>
<dbReference type="InterPro" id="IPR016101">
    <property type="entry name" value="CO_DH_a-bundle"/>
</dbReference>
<keyword evidence="14" id="KW-1185">Reference proteome</keyword>
<comment type="subunit">
    <text evidence="3">Homodimer.</text>
</comment>
<dbReference type="EC" id="1.2.7.4" evidence="11"/>
<dbReference type="AlphaFoldDB" id="A0A7W8E0Y1"/>
<evidence type="ECO:0000313" key="14">
    <source>
        <dbReference type="Proteomes" id="UP000542353"/>
    </source>
</evidence>
<dbReference type="PANTHER" id="PTHR30109">
    <property type="entry name" value="HYDROXYLAMINE REDUCTASE"/>
    <property type="match status" value="1"/>
</dbReference>
<feature type="binding site" evidence="12">
    <location>
        <position position="49"/>
    </location>
    <ligand>
        <name>[4Fe-4S] cluster</name>
        <dbReference type="ChEBI" id="CHEBI:49883"/>
        <label>1</label>
        <note>ligand shared between dimeric partners</note>
    </ligand>
</feature>
<comment type="caution">
    <text evidence="13">The sequence shown here is derived from an EMBL/GenBank/DDBJ whole genome shotgun (WGS) entry which is preliminary data.</text>
</comment>
<evidence type="ECO:0000256" key="5">
    <source>
        <dbReference type="ARBA" id="ARBA00022596"/>
    </source>
</evidence>
<dbReference type="PIRSF" id="PIRSF005023">
    <property type="entry name" value="CODH"/>
    <property type="match status" value="1"/>
</dbReference>